<dbReference type="RefSeq" id="WP_132084432.1">
    <property type="nucleotide sequence ID" value="NZ_SLUK01000005.1"/>
</dbReference>
<gene>
    <name evidence="4" type="ORF">EDD78_10550</name>
</gene>
<evidence type="ECO:0000256" key="2">
    <source>
        <dbReference type="SAM" id="Phobius"/>
    </source>
</evidence>
<reference evidence="4 5" key="1">
    <citation type="submission" date="2019-03" db="EMBL/GenBank/DDBJ databases">
        <title>Genomic Encyclopedia of Type Strains, Phase IV (KMG-IV): sequencing the most valuable type-strain genomes for metagenomic binning, comparative biology and taxonomic classification.</title>
        <authorList>
            <person name="Goeker M."/>
        </authorList>
    </citation>
    <scope>NUCLEOTIDE SEQUENCE [LARGE SCALE GENOMIC DNA]</scope>
    <source>
        <strain evidence="4 5">DSM 100433</strain>
    </source>
</reference>
<feature type="transmembrane region" description="Helical" evidence="2">
    <location>
        <begin position="178"/>
        <end position="197"/>
    </location>
</feature>
<feature type="domain" description="PPM-type phosphatase" evidence="3">
    <location>
        <begin position="567"/>
        <end position="773"/>
    </location>
</feature>
<accession>A0A9X8UIZ7</accession>
<dbReference type="AlphaFoldDB" id="A0A9X8UIZ7"/>
<dbReference type="SMART" id="SM00331">
    <property type="entry name" value="PP2C_SIG"/>
    <property type="match status" value="1"/>
</dbReference>
<dbReference type="Proteomes" id="UP000294682">
    <property type="component" value="Unassembled WGS sequence"/>
</dbReference>
<evidence type="ECO:0000256" key="1">
    <source>
        <dbReference type="ARBA" id="ARBA00022801"/>
    </source>
</evidence>
<keyword evidence="1" id="KW-0378">Hydrolase</keyword>
<keyword evidence="2" id="KW-1133">Transmembrane helix</keyword>
<organism evidence="4 5">
    <name type="scientific">Harryflintia acetispora</name>
    <dbReference type="NCBI Taxonomy" id="1849041"/>
    <lineage>
        <taxon>Bacteria</taxon>
        <taxon>Bacillati</taxon>
        <taxon>Bacillota</taxon>
        <taxon>Clostridia</taxon>
        <taxon>Eubacteriales</taxon>
        <taxon>Oscillospiraceae</taxon>
        <taxon>Harryflintia</taxon>
    </lineage>
</organism>
<comment type="caution">
    <text evidence="4">The sequence shown here is derived from an EMBL/GenBank/DDBJ whole genome shotgun (WGS) entry which is preliminary data.</text>
</comment>
<evidence type="ECO:0000259" key="3">
    <source>
        <dbReference type="SMART" id="SM00331"/>
    </source>
</evidence>
<dbReference type="InterPro" id="IPR001932">
    <property type="entry name" value="PPM-type_phosphatase-like_dom"/>
</dbReference>
<dbReference type="SUPFAM" id="SSF81606">
    <property type="entry name" value="PP2C-like"/>
    <property type="match status" value="1"/>
</dbReference>
<evidence type="ECO:0000313" key="4">
    <source>
        <dbReference type="EMBL" id="TCL43421.1"/>
    </source>
</evidence>
<name>A0A9X8UIZ7_9FIRM</name>
<dbReference type="EMBL" id="SLUK01000005">
    <property type="protein sequence ID" value="TCL43421.1"/>
    <property type="molecule type" value="Genomic_DNA"/>
</dbReference>
<dbReference type="PANTHER" id="PTHR43156">
    <property type="entry name" value="STAGE II SPORULATION PROTEIN E-RELATED"/>
    <property type="match status" value="1"/>
</dbReference>
<dbReference type="InterPro" id="IPR036457">
    <property type="entry name" value="PPM-type-like_dom_sf"/>
</dbReference>
<dbReference type="InterPro" id="IPR052016">
    <property type="entry name" value="Bact_Sigma-Reg"/>
</dbReference>
<protein>
    <submittedName>
        <fullName evidence="4">Stage II sporulation protein E</fullName>
    </submittedName>
</protein>
<keyword evidence="2" id="KW-0812">Transmembrane</keyword>
<feature type="transmembrane region" description="Helical" evidence="2">
    <location>
        <begin position="26"/>
        <end position="49"/>
    </location>
</feature>
<dbReference type="InterPro" id="IPR045768">
    <property type="entry name" value="SpoIIE_N"/>
</dbReference>
<sequence>MKNSSDIIGLSFADRFLGRLRSYSDILSYLGVGVLSFLLSDSVLFYQIAPFGVAICAAVRGDHTFAAVLGAVLGTLAAPALPFKMKYIAAILIVGAVKWALSGKGRLQRSRVISALLSGLAIGITGMAVSFVGGVPQTYQLVLCLSEVLLAGGSTYFFARTLSVLDRQDAVPLRQSDLSCVVIAFGLLVVALCPLGVGEVSLGRIVAVLVVLTCALKAGEAGGSIGGVTAGVACALSDTAYAFMMGSFGFGGLMAGVFSSFGRFGCAAALVVVNGVATALAALVQPVTLAPVVEVFIASVIFVLLPQSLFQKLTLSASGLQTMSADSVKNIILGRLYHTKKAIGDVAVITQQVANRLQECLKPITDINAAAAERVCRSCPQRGDCWQQNFNDTSSALNDMQSRLRQGKLLTLECMPEPLRTVCRDPQELLFALTSCYNEQRRQEAQYSKSAQLRSIVLDQWGGIERLISDISSEITRIAVQDEQTCLRVREYLSRRGIRTRSLSCYEDEGGHIVIELGLFPSLSKNLDKTELTFDFGEICDRDFDLPEVSERDDLLVLTFYERPGYKLSYGVSQISASGKKLCGDSFKYLEEHGGSSYAILSDGMGNGSLAAIDSSMATALISRLAEAGVGLEATLKLVNSAMLIKSGDESLATVDICSTDLYRGSVTLYKAGAAPSYLRKGGKVGYVESSSLPAGILNSVEFEKTSLQLSAGDIIVLVSDGVTQTGEEWVLDELERFGSENMQALCERIATLAKLRRSEVHDDDITVFAMMLHEAA</sequence>
<keyword evidence="2" id="KW-0472">Membrane</keyword>
<dbReference type="Gene3D" id="3.60.40.10">
    <property type="entry name" value="PPM-type phosphatase domain"/>
    <property type="match status" value="1"/>
</dbReference>
<feature type="transmembrane region" description="Helical" evidence="2">
    <location>
        <begin position="240"/>
        <end position="258"/>
    </location>
</feature>
<keyword evidence="5" id="KW-1185">Reference proteome</keyword>
<feature type="transmembrane region" description="Helical" evidence="2">
    <location>
        <begin position="289"/>
        <end position="310"/>
    </location>
</feature>
<dbReference type="PANTHER" id="PTHR43156:SF2">
    <property type="entry name" value="STAGE II SPORULATION PROTEIN E"/>
    <property type="match status" value="1"/>
</dbReference>
<dbReference type="GO" id="GO:0016791">
    <property type="term" value="F:phosphatase activity"/>
    <property type="evidence" value="ECO:0007669"/>
    <property type="project" value="TreeGrafter"/>
</dbReference>
<dbReference type="Pfam" id="PF19732">
    <property type="entry name" value="SpoIIE_N"/>
    <property type="match status" value="1"/>
</dbReference>
<feature type="transmembrane region" description="Helical" evidence="2">
    <location>
        <begin position="61"/>
        <end position="79"/>
    </location>
</feature>
<proteinExistence type="predicted"/>
<dbReference type="Pfam" id="PF07228">
    <property type="entry name" value="SpoIIE"/>
    <property type="match status" value="1"/>
</dbReference>
<feature type="transmembrane region" description="Helical" evidence="2">
    <location>
        <begin position="113"/>
        <end position="133"/>
    </location>
</feature>
<evidence type="ECO:0000313" key="5">
    <source>
        <dbReference type="Proteomes" id="UP000294682"/>
    </source>
</evidence>